<dbReference type="PANTHER" id="PTHR22604">
    <property type="entry name" value="OXIDOREDUCTASES"/>
    <property type="match status" value="1"/>
</dbReference>
<dbReference type="Pfam" id="PF01408">
    <property type="entry name" value="GFO_IDH_MocA"/>
    <property type="match status" value="1"/>
</dbReference>
<comment type="caution">
    <text evidence="5">The sequence shown here is derived from an EMBL/GenBank/DDBJ whole genome shotgun (WGS) entry which is preliminary data.</text>
</comment>
<evidence type="ECO:0000313" key="5">
    <source>
        <dbReference type="EMBL" id="MDF2256508.1"/>
    </source>
</evidence>
<evidence type="ECO:0000313" key="6">
    <source>
        <dbReference type="Proteomes" id="UP001220022"/>
    </source>
</evidence>
<dbReference type="EMBL" id="JARHTQ010000006">
    <property type="protein sequence ID" value="MDF2256508.1"/>
    <property type="molecule type" value="Genomic_DNA"/>
</dbReference>
<dbReference type="InterPro" id="IPR050984">
    <property type="entry name" value="Gfo/Idh/MocA_domain"/>
</dbReference>
<dbReference type="Pfam" id="PF22725">
    <property type="entry name" value="GFO_IDH_MocA_C3"/>
    <property type="match status" value="1"/>
</dbReference>
<evidence type="ECO:0000259" key="3">
    <source>
        <dbReference type="Pfam" id="PF01408"/>
    </source>
</evidence>
<evidence type="ECO:0000256" key="1">
    <source>
        <dbReference type="ARBA" id="ARBA00010928"/>
    </source>
</evidence>
<feature type="domain" description="GFO/IDH/MocA-like oxidoreductase" evidence="4">
    <location>
        <begin position="130"/>
        <end position="244"/>
    </location>
</feature>
<keyword evidence="6" id="KW-1185">Reference proteome</keyword>
<evidence type="ECO:0000256" key="2">
    <source>
        <dbReference type="ARBA" id="ARBA00023002"/>
    </source>
</evidence>
<dbReference type="InterPro" id="IPR000683">
    <property type="entry name" value="Gfo/Idh/MocA-like_OxRdtase_N"/>
</dbReference>
<feature type="domain" description="Gfo/Idh/MocA-like oxidoreductase N-terminal" evidence="3">
    <location>
        <begin position="1"/>
        <end position="118"/>
    </location>
</feature>
<dbReference type="SUPFAM" id="SSF51735">
    <property type="entry name" value="NAD(P)-binding Rossmann-fold domains"/>
    <property type="match status" value="1"/>
</dbReference>
<dbReference type="InterPro" id="IPR036291">
    <property type="entry name" value="NAD(P)-bd_dom_sf"/>
</dbReference>
<dbReference type="InterPro" id="IPR055170">
    <property type="entry name" value="GFO_IDH_MocA-like_dom"/>
</dbReference>
<dbReference type="RefSeq" id="WP_275812946.1">
    <property type="nucleotide sequence ID" value="NZ_BAAANM010000004.1"/>
</dbReference>
<dbReference type="Gene3D" id="3.30.360.10">
    <property type="entry name" value="Dihydrodipicolinate Reductase, domain 2"/>
    <property type="match status" value="1"/>
</dbReference>
<dbReference type="PANTHER" id="PTHR22604:SF105">
    <property type="entry name" value="TRANS-1,2-DIHYDROBENZENE-1,2-DIOL DEHYDROGENASE"/>
    <property type="match status" value="1"/>
</dbReference>
<comment type="similarity">
    <text evidence="1">Belongs to the Gfo/Idh/MocA family.</text>
</comment>
<name>A0ABT5YY30_9ACTN</name>
<dbReference type="Proteomes" id="UP001220022">
    <property type="component" value="Unassembled WGS sequence"/>
</dbReference>
<sequence>MRVGVMGCAEIARRRMLPAMKAHPLIEVTAVASRDAAKAAETARLFDCRPVVGYDALLADDSVQAVYVPLPAALHAPWVKAALAAGKHVLAEKPLTTEPARTRELIGQARARELVLMENVMFVHHAQHAVVRRLVAQGEIGELLSLDATFTIPALPDDDIRHQPELGGGSLYDVGVYPVRAAVHFLQGELEVRGAVLERPSGRRVDTAGAVLLRGPGGVTAHLTFGMEHAYRSRYELSGSTGRILVDRAFTPPADHVPQILIESRAGTRSCPLPPDDQVANALSAFVSAVRTGTPSSAECLAQADLLADIRRAAGLDG</sequence>
<gene>
    <name evidence="5" type="ORF">P2L57_12420</name>
</gene>
<organism evidence="5 6">
    <name type="scientific">Streptantibioticus ferralitis</name>
    <dbReference type="NCBI Taxonomy" id="236510"/>
    <lineage>
        <taxon>Bacteria</taxon>
        <taxon>Bacillati</taxon>
        <taxon>Actinomycetota</taxon>
        <taxon>Actinomycetes</taxon>
        <taxon>Kitasatosporales</taxon>
        <taxon>Streptomycetaceae</taxon>
        <taxon>Streptantibioticus</taxon>
    </lineage>
</organism>
<dbReference type="SUPFAM" id="SSF55347">
    <property type="entry name" value="Glyceraldehyde-3-phosphate dehydrogenase-like, C-terminal domain"/>
    <property type="match status" value="1"/>
</dbReference>
<proteinExistence type="inferred from homology"/>
<keyword evidence="2" id="KW-0560">Oxidoreductase</keyword>
<dbReference type="Gene3D" id="3.40.50.720">
    <property type="entry name" value="NAD(P)-binding Rossmann-like Domain"/>
    <property type="match status" value="1"/>
</dbReference>
<accession>A0ABT5YY30</accession>
<reference evidence="5 6" key="1">
    <citation type="submission" date="2023-03" db="EMBL/GenBank/DDBJ databases">
        <title>Draft genome sequence of type strain Streptomyces ferralitis JCM 14344.</title>
        <authorList>
            <person name="Klaysubun C."/>
            <person name="Duangmal K."/>
        </authorList>
    </citation>
    <scope>NUCLEOTIDE SEQUENCE [LARGE SCALE GENOMIC DNA]</scope>
    <source>
        <strain evidence="5 6">JCM 14344</strain>
    </source>
</reference>
<protein>
    <submittedName>
        <fullName evidence="5">Gfo/Idh/MocA family oxidoreductase</fullName>
    </submittedName>
</protein>
<evidence type="ECO:0000259" key="4">
    <source>
        <dbReference type="Pfam" id="PF22725"/>
    </source>
</evidence>